<dbReference type="Proteomes" id="UP000002350">
    <property type="component" value="Chromosome"/>
</dbReference>
<dbReference type="OrthoDB" id="6267577at2"/>
<reference evidence="3" key="1">
    <citation type="journal article" date="2010" name="Mol. Biosyst.">
        <title>Complete genome sequence and comparative analysis of Shewanella violacea, a psychrophilic and piezophilic bacterium from deep sea floor sediments.</title>
        <authorList>
            <person name="Aono E."/>
            <person name="Baba T."/>
            <person name="Ara T."/>
            <person name="Nishi T."/>
            <person name="Nakamichi T."/>
            <person name="Inamoto E."/>
            <person name="Toyonaga H."/>
            <person name="Hasegawa M."/>
            <person name="Takai Y."/>
            <person name="Okumura Y."/>
            <person name="Baba M."/>
            <person name="Tomita M."/>
            <person name="Kato C."/>
            <person name="Oshima T."/>
            <person name="Nakasone K."/>
            <person name="Mori H."/>
        </authorList>
    </citation>
    <scope>NUCLEOTIDE SEQUENCE [LARGE SCALE GENOMIC DNA]</scope>
    <source>
        <strain evidence="3">JCM 10179 / CIP 106290 / LMG 19151 / DSS12</strain>
    </source>
</reference>
<protein>
    <submittedName>
        <fullName evidence="2">Uncharacterized protein</fullName>
    </submittedName>
</protein>
<name>D4ZCL7_SHEVD</name>
<keyword evidence="1" id="KW-1133">Transmembrane helix</keyword>
<dbReference type="KEGG" id="svo:SVI_3791"/>
<gene>
    <name evidence="2" type="ordered locus">SVI_3791</name>
</gene>
<accession>D4ZCL7</accession>
<proteinExistence type="predicted"/>
<evidence type="ECO:0000313" key="2">
    <source>
        <dbReference type="EMBL" id="BAJ03762.1"/>
    </source>
</evidence>
<dbReference type="RefSeq" id="WP_013053055.1">
    <property type="nucleotide sequence ID" value="NC_014012.1"/>
</dbReference>
<keyword evidence="1" id="KW-0812">Transmembrane</keyword>
<dbReference type="STRING" id="637905.SVI_3791"/>
<dbReference type="AlphaFoldDB" id="D4ZCL7"/>
<keyword evidence="1" id="KW-0472">Membrane</keyword>
<sequence>MHEFTSIKKTLFVMASIAVFGIYMVFIKEDNVFPVVVDSIDKERIYQAVKLSSGNKIKYEIRFLEFYNCLKKYKPLYKLRAPKGSEKSKYSLEVQVSLNEKLLFDVKNGKAYRVLARIVDEYGQYVDSSDTHAIMCDMSLLDTQDKGVRAH</sequence>
<keyword evidence="3" id="KW-1185">Reference proteome</keyword>
<dbReference type="HOGENOM" id="CLU_1730148_0_0_6"/>
<evidence type="ECO:0000256" key="1">
    <source>
        <dbReference type="SAM" id="Phobius"/>
    </source>
</evidence>
<feature type="transmembrane region" description="Helical" evidence="1">
    <location>
        <begin position="7"/>
        <end position="26"/>
    </location>
</feature>
<organism evidence="2 3">
    <name type="scientific">Shewanella violacea (strain JCM 10179 / CIP 106290 / LMG 19151 / DSS12)</name>
    <dbReference type="NCBI Taxonomy" id="637905"/>
    <lineage>
        <taxon>Bacteria</taxon>
        <taxon>Pseudomonadati</taxon>
        <taxon>Pseudomonadota</taxon>
        <taxon>Gammaproteobacteria</taxon>
        <taxon>Alteromonadales</taxon>
        <taxon>Shewanellaceae</taxon>
        <taxon>Shewanella</taxon>
    </lineage>
</organism>
<evidence type="ECO:0000313" key="3">
    <source>
        <dbReference type="Proteomes" id="UP000002350"/>
    </source>
</evidence>
<dbReference type="EMBL" id="AP011177">
    <property type="protein sequence ID" value="BAJ03762.1"/>
    <property type="molecule type" value="Genomic_DNA"/>
</dbReference>